<name>Q1EPK2_MUSAC</name>
<evidence type="ECO:0000313" key="2">
    <source>
        <dbReference type="EMBL" id="ABF69955.1"/>
    </source>
</evidence>
<evidence type="ECO:0000256" key="1">
    <source>
        <dbReference type="SAM" id="MobiDB-lite"/>
    </source>
</evidence>
<reference evidence="2" key="1">
    <citation type="submission" date="2006-05" db="EMBL/GenBank/DDBJ databases">
        <authorList>
            <person name="Town C.D."/>
            <person name="Ronning C.M."/>
            <person name="Cheung F."/>
            <person name="Haas B.J."/>
            <person name="Althoff R."/>
            <person name="Arbogast T."/>
            <person name="Hine E."/>
            <person name="Piffanelli P."/>
            <person name="Tallon L.J."/>
        </authorList>
    </citation>
    <scope>NUCLEOTIDE SEQUENCE</scope>
</reference>
<gene>
    <name evidence="2" type="ORF">MA4_25J11.24</name>
</gene>
<feature type="compositionally biased region" description="Low complexity" evidence="1">
    <location>
        <begin position="95"/>
        <end position="109"/>
    </location>
</feature>
<accession>Q1EPK2</accession>
<protein>
    <submittedName>
        <fullName evidence="2">Paxneb-related protein</fullName>
    </submittedName>
</protein>
<sequence length="267" mass="29428">MAAPGRYIVVYEDKDMAKLLTGYQDMLGLLHVHKVAQNNSQWGRMEGLKALRSTGSEMERKEVPTVLEASTFSLKLQKRRSLVLERLNQAPVEASSGTSYSTSGTCSGPSKEEADSPSSARVPKPRAERLPEFAGFRRVERVVLPAEGSNGGQGFLRKSVEIARCFSRITTGFATIPGIYAISWEIWDRPRPCSKTIDSYYIVAGLLDLPGGTMEASDVKEIEERDTLMEDGAQESSEMVSDSDENACKNHNQLSVRSTMEHACSLK</sequence>
<dbReference type="EMBL" id="AC186746">
    <property type="protein sequence ID" value="ABF69955.1"/>
    <property type="molecule type" value="Genomic_DNA"/>
</dbReference>
<proteinExistence type="predicted"/>
<dbReference type="AlphaFoldDB" id="Q1EPK2"/>
<feature type="region of interest" description="Disordered" evidence="1">
    <location>
        <begin position="94"/>
        <end position="127"/>
    </location>
</feature>
<organism evidence="2">
    <name type="scientific">Musa acuminata</name>
    <name type="common">Banana</name>
    <name type="synonym">Musa cavendishii</name>
    <dbReference type="NCBI Taxonomy" id="4641"/>
    <lineage>
        <taxon>Eukaryota</taxon>
        <taxon>Viridiplantae</taxon>
        <taxon>Streptophyta</taxon>
        <taxon>Embryophyta</taxon>
        <taxon>Tracheophyta</taxon>
        <taxon>Spermatophyta</taxon>
        <taxon>Magnoliopsida</taxon>
        <taxon>Liliopsida</taxon>
        <taxon>Zingiberales</taxon>
        <taxon>Musaceae</taxon>
        <taxon>Musa</taxon>
    </lineage>
</organism>